<dbReference type="PANTHER" id="PTHR14911">
    <property type="entry name" value="THUMP DOMAIN-CONTAINING"/>
    <property type="match status" value="1"/>
</dbReference>
<evidence type="ECO:0000256" key="15">
    <source>
        <dbReference type="PROSITE-ProRule" id="PRU00529"/>
    </source>
</evidence>
<dbReference type="Proteomes" id="UP000732619">
    <property type="component" value="Unassembled WGS sequence"/>
</dbReference>
<evidence type="ECO:0000313" key="17">
    <source>
        <dbReference type="EMBL" id="MBE6512282.1"/>
    </source>
</evidence>
<dbReference type="CDD" id="cd11715">
    <property type="entry name" value="THUMP_AdoMetMT"/>
    <property type="match status" value="1"/>
</dbReference>
<dbReference type="Pfam" id="PF01170">
    <property type="entry name" value="UPF0020"/>
    <property type="match status" value="1"/>
</dbReference>
<name>A0A8T3VM22_METOL</name>
<dbReference type="PANTHER" id="PTHR14911:SF13">
    <property type="entry name" value="TRNA (GUANINE(6)-N2)-METHYLTRANSFERASE THUMP3"/>
    <property type="match status" value="1"/>
</dbReference>
<dbReference type="SMART" id="SM00981">
    <property type="entry name" value="THUMP"/>
    <property type="match status" value="1"/>
</dbReference>
<keyword evidence="9 15" id="KW-0694">RNA-binding</keyword>
<protein>
    <recommendedName>
        <fullName evidence="13">tRNA (guanine(10)-N(2))-dimethyltransferase</fullName>
        <ecNumber evidence="13">2.1.1.213</ecNumber>
    </recommendedName>
    <alternativeName>
        <fullName evidence="14">tRNA:G10 dimethyltransferase</fullName>
    </alternativeName>
</protein>
<evidence type="ECO:0000256" key="1">
    <source>
        <dbReference type="ARBA" id="ARBA00004496"/>
    </source>
</evidence>
<dbReference type="InterPro" id="IPR053943">
    <property type="entry name" value="RlmKL-like_Mtase_CS"/>
</dbReference>
<dbReference type="GO" id="GO:0005737">
    <property type="term" value="C:cytoplasm"/>
    <property type="evidence" value="ECO:0007669"/>
    <property type="project" value="UniProtKB-SubCell"/>
</dbReference>
<keyword evidence="3" id="KW-0963">Cytoplasm</keyword>
<evidence type="ECO:0000256" key="12">
    <source>
        <dbReference type="ARBA" id="ARBA00061338"/>
    </source>
</evidence>
<evidence type="ECO:0000256" key="13">
    <source>
        <dbReference type="ARBA" id="ARBA00066936"/>
    </source>
</evidence>
<evidence type="ECO:0000256" key="10">
    <source>
        <dbReference type="ARBA" id="ARBA00051883"/>
    </source>
</evidence>
<gene>
    <name evidence="17" type="ORF">E7Z75_03895</name>
</gene>
<dbReference type="InterPro" id="IPR002052">
    <property type="entry name" value="DNA_methylase_N6_adenine_CS"/>
</dbReference>
<evidence type="ECO:0000256" key="6">
    <source>
        <dbReference type="ARBA" id="ARBA00022679"/>
    </source>
</evidence>
<keyword evidence="6" id="KW-0808">Transferase</keyword>
<dbReference type="CDD" id="cd02440">
    <property type="entry name" value="AdoMet_MTases"/>
    <property type="match status" value="1"/>
</dbReference>
<dbReference type="GO" id="GO:0030488">
    <property type="term" value="P:tRNA methylation"/>
    <property type="evidence" value="ECO:0007669"/>
    <property type="project" value="InterPro"/>
</dbReference>
<evidence type="ECO:0000256" key="8">
    <source>
        <dbReference type="ARBA" id="ARBA00022694"/>
    </source>
</evidence>
<keyword evidence="5 17" id="KW-0489">Methyltransferase</keyword>
<comment type="catalytic activity">
    <reaction evidence="10">
        <text>guanosine(10) in tRNA + 2 S-adenosyl-L-methionine = N(2)-dimethylguanosine(10) in tRNA + 2 S-adenosyl-L-homocysteine + 2 H(+)</text>
        <dbReference type="Rhea" id="RHEA:43124"/>
        <dbReference type="Rhea" id="RHEA-COMP:10355"/>
        <dbReference type="Rhea" id="RHEA-COMP:10358"/>
        <dbReference type="ChEBI" id="CHEBI:15378"/>
        <dbReference type="ChEBI" id="CHEBI:57856"/>
        <dbReference type="ChEBI" id="CHEBI:59789"/>
        <dbReference type="ChEBI" id="CHEBI:74269"/>
        <dbReference type="ChEBI" id="CHEBI:74513"/>
        <dbReference type="EC" id="2.1.1.213"/>
    </reaction>
</comment>
<reference evidence="17" key="1">
    <citation type="submission" date="2019-04" db="EMBL/GenBank/DDBJ databases">
        <title>Evolution of Biomass-Degrading Anaerobic Consortia Revealed by Metagenomics.</title>
        <authorList>
            <person name="Peng X."/>
        </authorList>
    </citation>
    <scope>NUCLEOTIDE SEQUENCE</scope>
    <source>
        <strain evidence="17">SIG14</strain>
    </source>
</reference>
<dbReference type="GO" id="GO:0160101">
    <property type="term" value="F:tRNA (guanine(10)-N2)-dimethyltransferase activity"/>
    <property type="evidence" value="ECO:0007669"/>
    <property type="project" value="UniProtKB-EC"/>
</dbReference>
<dbReference type="PRINTS" id="PR00507">
    <property type="entry name" value="N12N6MTFRASE"/>
</dbReference>
<dbReference type="NCBIfam" id="TIGR01177">
    <property type="entry name" value="TIGR01177 family methyltransferase"/>
    <property type="match status" value="1"/>
</dbReference>
<comment type="function">
    <text evidence="11">Catalyzes the adenosylmethionine-dependent methylation of the exocyclic amino group (N(2)) of guanosine at position 10 of various tRNAs. Acts via a two-step process that leads to the formation of either N(2)-monomethyl (m(2)G) or N(2)-dimethylguanosine (m(2)(2)G).</text>
</comment>
<dbReference type="GO" id="GO:0000049">
    <property type="term" value="F:tRNA binding"/>
    <property type="evidence" value="ECO:0007669"/>
    <property type="project" value="UniProtKB-KW"/>
</dbReference>
<evidence type="ECO:0000256" key="3">
    <source>
        <dbReference type="ARBA" id="ARBA00022490"/>
    </source>
</evidence>
<organism evidence="17 18">
    <name type="scientific">Methanobrevibacter olleyae</name>
    <dbReference type="NCBI Taxonomy" id="294671"/>
    <lineage>
        <taxon>Archaea</taxon>
        <taxon>Methanobacteriati</taxon>
        <taxon>Methanobacteriota</taxon>
        <taxon>Methanomada group</taxon>
        <taxon>Methanobacteria</taxon>
        <taxon>Methanobacteriales</taxon>
        <taxon>Methanobacteriaceae</taxon>
        <taxon>Methanobrevibacter</taxon>
    </lineage>
</organism>
<evidence type="ECO:0000256" key="9">
    <source>
        <dbReference type="ARBA" id="ARBA00022884"/>
    </source>
</evidence>
<dbReference type="SUPFAM" id="SSF143437">
    <property type="entry name" value="THUMP domain-like"/>
    <property type="match status" value="1"/>
</dbReference>
<dbReference type="PROSITE" id="PS00092">
    <property type="entry name" value="N6_MTASE"/>
    <property type="match status" value="1"/>
</dbReference>
<sequence>MDLLLILSQEHDKLPLAELRAVLEIEEIETEMEIVCPGLIILRNLDEDVFDDYYRIFVKRLGYTHEVHQLIDECDYEDLDSAVKAIDWSEYVDENFAVRVKRFNTEIDTVATERRVGHLILTSTENISVNLSNPKSFIRVVAHHSHVYLCFGKYQLNKKYFEEMKPHKRPFFHPGCMSPKLARCMANLARVKEGDTVLDPFCGTGGILIEAGLIGCKVIGCDIDWKMKKGTATNLEYAGVTDYKTHVVDVRELEMYEEVDAVVTDPPYGISTTTCGEGASGIFSEFLESIEHSMKKDALLVMASPHTLDIDSLLNDVGFELLERYEIKMHRSLTRIISVIAKIH</sequence>
<keyword evidence="8" id="KW-0819">tRNA processing</keyword>
<evidence type="ECO:0000256" key="2">
    <source>
        <dbReference type="ARBA" id="ARBA00011245"/>
    </source>
</evidence>
<comment type="caution">
    <text evidence="17">The sequence shown here is derived from an EMBL/GenBank/DDBJ whole genome shotgun (WGS) entry which is preliminary data.</text>
</comment>
<dbReference type="InterPro" id="IPR029063">
    <property type="entry name" value="SAM-dependent_MTases_sf"/>
</dbReference>
<dbReference type="EMBL" id="SUTG01000012">
    <property type="protein sequence ID" value="MBE6512282.1"/>
    <property type="molecule type" value="Genomic_DNA"/>
</dbReference>
<dbReference type="Gene3D" id="3.40.50.150">
    <property type="entry name" value="Vaccinia Virus protein VP39"/>
    <property type="match status" value="1"/>
</dbReference>
<accession>A0A8T3VM22</accession>
<dbReference type="FunFam" id="3.40.50.150:FF:000251">
    <property type="entry name" value="Putative RNA methylase"/>
    <property type="match status" value="1"/>
</dbReference>
<evidence type="ECO:0000259" key="16">
    <source>
        <dbReference type="PROSITE" id="PS51165"/>
    </source>
</evidence>
<dbReference type="PROSITE" id="PS01261">
    <property type="entry name" value="UPF0020"/>
    <property type="match status" value="1"/>
</dbReference>
<keyword evidence="7" id="KW-0949">S-adenosyl-L-methionine</keyword>
<proteinExistence type="inferred from homology"/>
<evidence type="ECO:0000256" key="11">
    <source>
        <dbReference type="ARBA" id="ARBA00054380"/>
    </source>
</evidence>
<dbReference type="EC" id="2.1.1.213" evidence="13"/>
<evidence type="ECO:0000256" key="14">
    <source>
        <dbReference type="ARBA" id="ARBA00082665"/>
    </source>
</evidence>
<keyword evidence="4" id="KW-0820">tRNA-binding</keyword>
<dbReference type="GO" id="GO:0160102">
    <property type="term" value="F:tRNA (guanine(10)-N2)-methyltransferase activity"/>
    <property type="evidence" value="ECO:0007669"/>
    <property type="project" value="InterPro"/>
</dbReference>
<feature type="domain" description="THUMP" evidence="16">
    <location>
        <begin position="51"/>
        <end position="153"/>
    </location>
</feature>
<dbReference type="AlphaFoldDB" id="A0A8T3VM22"/>
<dbReference type="InterPro" id="IPR000241">
    <property type="entry name" value="RlmKL-like_Mtase"/>
</dbReference>
<comment type="subcellular location">
    <subcellularLocation>
        <location evidence="1">Cytoplasm</location>
    </subcellularLocation>
</comment>
<comment type="similarity">
    <text evidence="12">Belongs to the methyltransferase superfamily. Trm-G10 family.</text>
</comment>
<dbReference type="SUPFAM" id="SSF53335">
    <property type="entry name" value="S-adenosyl-L-methionine-dependent methyltransferases"/>
    <property type="match status" value="1"/>
</dbReference>
<evidence type="ECO:0000256" key="7">
    <source>
        <dbReference type="ARBA" id="ARBA00022691"/>
    </source>
</evidence>
<dbReference type="InterPro" id="IPR005885">
    <property type="entry name" value="TrmG10"/>
</dbReference>
<dbReference type="InterPro" id="IPR004114">
    <property type="entry name" value="THUMP_dom"/>
</dbReference>
<dbReference type="Gene3D" id="3.30.2130.30">
    <property type="match status" value="1"/>
</dbReference>
<dbReference type="Pfam" id="PF02926">
    <property type="entry name" value="THUMP"/>
    <property type="match status" value="1"/>
</dbReference>
<evidence type="ECO:0000256" key="4">
    <source>
        <dbReference type="ARBA" id="ARBA00022555"/>
    </source>
</evidence>
<comment type="subunit">
    <text evidence="2">Monomer.</text>
</comment>
<evidence type="ECO:0000313" key="18">
    <source>
        <dbReference type="Proteomes" id="UP000732619"/>
    </source>
</evidence>
<evidence type="ECO:0000256" key="5">
    <source>
        <dbReference type="ARBA" id="ARBA00022603"/>
    </source>
</evidence>
<dbReference type="PROSITE" id="PS51165">
    <property type="entry name" value="THUMP"/>
    <property type="match status" value="1"/>
</dbReference>